<dbReference type="Gene3D" id="1.10.10.60">
    <property type="entry name" value="Homeodomain-like"/>
    <property type="match status" value="2"/>
</dbReference>
<sequence length="381" mass="41019">MTVQAREVPRRRPADRRAQILAAAARRFRRDGYHQVAMADIAEDVGIRAGALYRHVRSKEELLLTVLEGQLARMEEVASASADPVAALAAHTADLREFGALWGREAGHLRPEARRAVRHRLRGIAATVAAGIPAAPADQRDLRSWAALSVLDSPAHHGMDVDPDRLSAVLLGAARAVCSAPLPEADGVVAPMDGGLRPASRREALLGVAARLFAERGYPSVGLDDIGAAAGIAGPSVYNHFASKADVLASVLQRGNEALWLTLHHDLARATDPADALRRLAARYSAFVADDPAIVGVLLSEVVHVPADLRSTFRRAQRDYVSEWVALLRRDRPDRDEAECRLRAHAALSVVNSLCRIPHLRARPGHVAHTAALAVATLDLD</sequence>
<keyword evidence="1" id="KW-0805">Transcription regulation</keyword>
<evidence type="ECO:0000259" key="5">
    <source>
        <dbReference type="PROSITE" id="PS50977"/>
    </source>
</evidence>
<name>A0ABN2MRE6_9PSEU</name>
<evidence type="ECO:0000256" key="2">
    <source>
        <dbReference type="ARBA" id="ARBA00023125"/>
    </source>
</evidence>
<dbReference type="InterPro" id="IPR050109">
    <property type="entry name" value="HTH-type_TetR-like_transc_reg"/>
</dbReference>
<feature type="DNA-binding region" description="H-T-H motif" evidence="4">
    <location>
        <begin position="222"/>
        <end position="241"/>
    </location>
</feature>
<accession>A0ABN2MRE6</accession>
<dbReference type="PROSITE" id="PS50977">
    <property type="entry name" value="HTH_TETR_2"/>
    <property type="match status" value="2"/>
</dbReference>
<dbReference type="InterPro" id="IPR001647">
    <property type="entry name" value="HTH_TetR"/>
</dbReference>
<dbReference type="Gene3D" id="1.10.357.10">
    <property type="entry name" value="Tetracycline Repressor, domain 2"/>
    <property type="match status" value="2"/>
</dbReference>
<dbReference type="Pfam" id="PF00440">
    <property type="entry name" value="TetR_N"/>
    <property type="match status" value="2"/>
</dbReference>
<evidence type="ECO:0000256" key="4">
    <source>
        <dbReference type="PROSITE-ProRule" id="PRU00335"/>
    </source>
</evidence>
<feature type="domain" description="HTH tetR-type" evidence="5">
    <location>
        <begin position="199"/>
        <end position="259"/>
    </location>
</feature>
<keyword evidence="7" id="KW-1185">Reference proteome</keyword>
<dbReference type="SUPFAM" id="SSF48498">
    <property type="entry name" value="Tetracyclin repressor-like, C-terminal domain"/>
    <property type="match status" value="1"/>
</dbReference>
<keyword evidence="3" id="KW-0804">Transcription</keyword>
<dbReference type="PRINTS" id="PR00455">
    <property type="entry name" value="HTHTETR"/>
</dbReference>
<dbReference type="Proteomes" id="UP001500449">
    <property type="component" value="Unassembled WGS sequence"/>
</dbReference>
<dbReference type="PANTHER" id="PTHR30055:SF234">
    <property type="entry name" value="HTH-TYPE TRANSCRIPTIONAL REGULATOR BETI"/>
    <property type="match status" value="1"/>
</dbReference>
<keyword evidence="2 4" id="KW-0238">DNA-binding</keyword>
<evidence type="ECO:0000313" key="6">
    <source>
        <dbReference type="EMBL" id="GAA1835434.1"/>
    </source>
</evidence>
<comment type="caution">
    <text evidence="6">The sequence shown here is derived from an EMBL/GenBank/DDBJ whole genome shotgun (WGS) entry which is preliminary data.</text>
</comment>
<evidence type="ECO:0000256" key="1">
    <source>
        <dbReference type="ARBA" id="ARBA00023015"/>
    </source>
</evidence>
<feature type="domain" description="HTH tetR-type" evidence="5">
    <location>
        <begin position="14"/>
        <end position="74"/>
    </location>
</feature>
<dbReference type="RefSeq" id="WP_344413237.1">
    <property type="nucleotide sequence ID" value="NZ_BAAAQK010000003.1"/>
</dbReference>
<feature type="DNA-binding region" description="H-T-H motif" evidence="4">
    <location>
        <begin position="37"/>
        <end position="56"/>
    </location>
</feature>
<gene>
    <name evidence="6" type="ORF">GCM10009836_12290</name>
</gene>
<evidence type="ECO:0000313" key="7">
    <source>
        <dbReference type="Proteomes" id="UP001500449"/>
    </source>
</evidence>
<dbReference type="InterPro" id="IPR009057">
    <property type="entry name" value="Homeodomain-like_sf"/>
</dbReference>
<dbReference type="SUPFAM" id="SSF46689">
    <property type="entry name" value="Homeodomain-like"/>
    <property type="match status" value="2"/>
</dbReference>
<protein>
    <submittedName>
        <fullName evidence="6">TetR/AcrR family transcriptional regulator</fullName>
    </submittedName>
</protein>
<proteinExistence type="predicted"/>
<dbReference type="PANTHER" id="PTHR30055">
    <property type="entry name" value="HTH-TYPE TRANSCRIPTIONAL REGULATOR RUTR"/>
    <property type="match status" value="1"/>
</dbReference>
<dbReference type="EMBL" id="BAAAQK010000003">
    <property type="protein sequence ID" value="GAA1835434.1"/>
    <property type="molecule type" value="Genomic_DNA"/>
</dbReference>
<organism evidence="6 7">
    <name type="scientific">Pseudonocardia ailaonensis</name>
    <dbReference type="NCBI Taxonomy" id="367279"/>
    <lineage>
        <taxon>Bacteria</taxon>
        <taxon>Bacillati</taxon>
        <taxon>Actinomycetota</taxon>
        <taxon>Actinomycetes</taxon>
        <taxon>Pseudonocardiales</taxon>
        <taxon>Pseudonocardiaceae</taxon>
        <taxon>Pseudonocardia</taxon>
    </lineage>
</organism>
<evidence type="ECO:0000256" key="3">
    <source>
        <dbReference type="ARBA" id="ARBA00023163"/>
    </source>
</evidence>
<reference evidence="6 7" key="1">
    <citation type="journal article" date="2019" name="Int. J. Syst. Evol. Microbiol.">
        <title>The Global Catalogue of Microorganisms (GCM) 10K type strain sequencing project: providing services to taxonomists for standard genome sequencing and annotation.</title>
        <authorList>
            <consortium name="The Broad Institute Genomics Platform"/>
            <consortium name="The Broad Institute Genome Sequencing Center for Infectious Disease"/>
            <person name="Wu L."/>
            <person name="Ma J."/>
        </authorList>
    </citation>
    <scope>NUCLEOTIDE SEQUENCE [LARGE SCALE GENOMIC DNA]</scope>
    <source>
        <strain evidence="6 7">JCM 16009</strain>
    </source>
</reference>
<dbReference type="InterPro" id="IPR036271">
    <property type="entry name" value="Tet_transcr_reg_TetR-rel_C_sf"/>
</dbReference>